<dbReference type="OrthoDB" id="10252740at2759"/>
<evidence type="ECO:0000256" key="1">
    <source>
        <dbReference type="SAM" id="MobiDB-lite"/>
    </source>
</evidence>
<dbReference type="PROSITE" id="PS50822">
    <property type="entry name" value="PIWI"/>
    <property type="match status" value="1"/>
</dbReference>
<dbReference type="InterPro" id="IPR003100">
    <property type="entry name" value="PAZ_dom"/>
</dbReference>
<dbReference type="AlphaFoldDB" id="A0A7M5V9E4"/>
<evidence type="ECO:0000313" key="5">
    <source>
        <dbReference type="Proteomes" id="UP000594262"/>
    </source>
</evidence>
<feature type="domain" description="Piwi" evidence="3">
    <location>
        <begin position="577"/>
        <end position="884"/>
    </location>
</feature>
<dbReference type="CDD" id="cd04657">
    <property type="entry name" value="Piwi_ago-like"/>
    <property type="match status" value="1"/>
</dbReference>
<dbReference type="InterPro" id="IPR032472">
    <property type="entry name" value="ArgoL2"/>
</dbReference>
<dbReference type="GeneID" id="136816932"/>
<protein>
    <submittedName>
        <fullName evidence="4">Uncharacterized protein</fullName>
    </submittedName>
</protein>
<keyword evidence="5" id="KW-1185">Reference proteome</keyword>
<dbReference type="InterPro" id="IPR036397">
    <property type="entry name" value="RNaseH_sf"/>
</dbReference>
<dbReference type="Pfam" id="PF16486">
    <property type="entry name" value="ArgoN"/>
    <property type="match status" value="1"/>
</dbReference>
<dbReference type="Pfam" id="PF02171">
    <property type="entry name" value="Piwi"/>
    <property type="match status" value="1"/>
</dbReference>
<dbReference type="SUPFAM" id="SSF101690">
    <property type="entry name" value="PAZ domain"/>
    <property type="match status" value="1"/>
</dbReference>
<dbReference type="Gene3D" id="2.170.260.10">
    <property type="entry name" value="paz domain"/>
    <property type="match status" value="1"/>
</dbReference>
<feature type="domain" description="PAZ" evidence="2">
    <location>
        <begin position="280"/>
        <end position="397"/>
    </location>
</feature>
<dbReference type="RefSeq" id="XP_066929372.1">
    <property type="nucleotide sequence ID" value="XM_067073271.1"/>
</dbReference>
<evidence type="ECO:0000313" key="4">
    <source>
        <dbReference type="EnsemblMetazoa" id="CLYHEMP012089.1"/>
    </source>
</evidence>
<dbReference type="InterPro" id="IPR036085">
    <property type="entry name" value="PAZ_dom_sf"/>
</dbReference>
<dbReference type="Gene3D" id="3.40.50.2300">
    <property type="match status" value="1"/>
</dbReference>
<dbReference type="EnsemblMetazoa" id="CLYHEMT012089.1">
    <property type="protein sequence ID" value="CLYHEMP012089.1"/>
    <property type="gene ID" value="CLYHEMG012089"/>
</dbReference>
<dbReference type="Proteomes" id="UP000594262">
    <property type="component" value="Unplaced"/>
</dbReference>
<dbReference type="Pfam" id="PF02170">
    <property type="entry name" value="PAZ"/>
    <property type="match status" value="1"/>
</dbReference>
<proteinExistence type="predicted"/>
<sequence>MVKGGRKIRPDQIEPYTLTPPSCNGKGPPMFASPTKNNEMIHFECTTEEMKRQFEPPCTKSSAEKQQKCGKLGKPIQIQANHFPLDIKIPNGDIYHYDVTFILPNKAEVKKSHKSLLIKVIEKVKEQYQSTLGNPNSIVFDGLKNLYSNRELFQGLFEGTVKINDGKDSPRFIEVGVRLKRVGNSLPVNYMVSQYLQSGRKGAAIHDSLQVLNIILGMTPLLHYECVGRTHFNPCTGNGSILEIGHGKSIWVGTFQSARIGWKPFLNIAVANRPAYNQQPVIQFLMSVLSSKDPRCLSNLHPKDKTKLDREIKQLKVRFTRPDGQKREYRVNKLVDSAERLSLDMDSPDGGKRKTTIQQYFKNQYKCNLKYPSLPCAHVGPPKGTIYLPIEFLEIKKQLAPTTKKLSEDETAEMIKQTALQPNIRKQRIQRNLRELKNSFKDDPYAKAFGLEINDKMAEMRGRVLDAPSIKYKKGSKVSECRHTGGKWNMTSQDRVDPLKFLETVSLGRWGVLDLAGLPPQQKQAFVDAVAIEAGQRGHHIDYPIYDKADVNNLEDVEKSFKRLCMHIQQQCNGKPQLVLVIAPFKGNIYPCIKYIGDAVMNVPTQFVLKKNVLGKPRQGPSGQTIHNLCLKLNAKTGGTNHGLFVRPPVMKKPIIILGADVTHSAPSEFKKPSIAAMVGSCNPEASEYFCEVRVQKQGKVMEEIEKTEEMVKSLLQRFHEKTRVKPLKIIYYRDGVSEGQFISVLNHELTAIRKACLSLHPDYKPEVTFFVAQKRHNTRLFPSDPKDGFGKARNVPPGTVIDTMITHPTETDFFLASHEGIQGTTKPTHYHLLWDDSNFSNDELQSLTYNLCHLCSRCERSVSYPAPTYYAHLAAARAREHHNALLLRNRNRIDFIPKEDLRKIEKCTLLNYFM</sequence>
<dbReference type="Gene3D" id="3.30.420.10">
    <property type="entry name" value="Ribonuclease H-like superfamily/Ribonuclease H"/>
    <property type="match status" value="1"/>
</dbReference>
<feature type="region of interest" description="Disordered" evidence="1">
    <location>
        <begin position="1"/>
        <end position="26"/>
    </location>
</feature>
<dbReference type="PROSITE" id="PS50821">
    <property type="entry name" value="PAZ"/>
    <property type="match status" value="1"/>
</dbReference>
<dbReference type="SUPFAM" id="SSF53098">
    <property type="entry name" value="Ribonuclease H-like"/>
    <property type="match status" value="1"/>
</dbReference>
<dbReference type="InterPro" id="IPR003165">
    <property type="entry name" value="Piwi"/>
</dbReference>
<dbReference type="CDD" id="cd02846">
    <property type="entry name" value="PAZ_argonaute_like"/>
    <property type="match status" value="1"/>
</dbReference>
<dbReference type="RefSeq" id="XP_066929373.1">
    <property type="nucleotide sequence ID" value="XM_067073272.1"/>
</dbReference>
<dbReference type="InterPro" id="IPR012337">
    <property type="entry name" value="RNaseH-like_sf"/>
</dbReference>
<reference evidence="4" key="1">
    <citation type="submission" date="2021-01" db="UniProtKB">
        <authorList>
            <consortium name="EnsemblMetazoa"/>
        </authorList>
    </citation>
    <scope>IDENTIFICATION</scope>
</reference>
<dbReference type="PANTHER" id="PTHR22891">
    <property type="entry name" value="EUKARYOTIC TRANSLATION INITIATION FACTOR 2C"/>
    <property type="match status" value="1"/>
</dbReference>
<evidence type="ECO:0000259" key="3">
    <source>
        <dbReference type="PROSITE" id="PS50822"/>
    </source>
</evidence>
<dbReference type="SMART" id="SM00950">
    <property type="entry name" value="Piwi"/>
    <property type="match status" value="1"/>
</dbReference>
<dbReference type="GO" id="GO:0003723">
    <property type="term" value="F:RNA binding"/>
    <property type="evidence" value="ECO:0007669"/>
    <property type="project" value="InterPro"/>
</dbReference>
<accession>A0A7M5V9E4</accession>
<dbReference type="InterPro" id="IPR045246">
    <property type="entry name" value="Piwi_ago-like"/>
</dbReference>
<name>A0A7M5V9E4_9CNID</name>
<dbReference type="InterPro" id="IPR032474">
    <property type="entry name" value="Argonaute_N"/>
</dbReference>
<dbReference type="Pfam" id="PF16488">
    <property type="entry name" value="ArgoL2"/>
    <property type="match status" value="1"/>
</dbReference>
<organism evidence="4 5">
    <name type="scientific">Clytia hemisphaerica</name>
    <dbReference type="NCBI Taxonomy" id="252671"/>
    <lineage>
        <taxon>Eukaryota</taxon>
        <taxon>Metazoa</taxon>
        <taxon>Cnidaria</taxon>
        <taxon>Hydrozoa</taxon>
        <taxon>Hydroidolina</taxon>
        <taxon>Leptothecata</taxon>
        <taxon>Obeliida</taxon>
        <taxon>Clytiidae</taxon>
        <taxon>Clytia</taxon>
    </lineage>
</organism>
<evidence type="ECO:0000259" key="2">
    <source>
        <dbReference type="PROSITE" id="PS50821"/>
    </source>
</evidence>